<dbReference type="EMBL" id="VGJX01000442">
    <property type="protein sequence ID" value="MBM3275101.1"/>
    <property type="molecule type" value="Genomic_DNA"/>
</dbReference>
<organism evidence="1 2">
    <name type="scientific">Candidatus Tanganyikabacteria bacterium</name>
    <dbReference type="NCBI Taxonomy" id="2961651"/>
    <lineage>
        <taxon>Bacteria</taxon>
        <taxon>Bacillati</taxon>
        <taxon>Candidatus Sericytochromatia</taxon>
        <taxon>Candidatus Tanganyikabacteria</taxon>
    </lineage>
</organism>
<reference evidence="1 2" key="1">
    <citation type="submission" date="2019-03" db="EMBL/GenBank/DDBJ databases">
        <title>Lake Tanganyika Metagenome-Assembled Genomes (MAGs).</title>
        <authorList>
            <person name="Tran P."/>
        </authorList>
    </citation>
    <scope>NUCLEOTIDE SEQUENCE [LARGE SCALE GENOMIC DNA]</scope>
    <source>
        <strain evidence="1">K_DeepCast_65m_m2_236</strain>
    </source>
</reference>
<accession>A0A937X7M8</accession>
<name>A0A937X7M8_9BACT</name>
<comment type="caution">
    <text evidence="1">The sequence shown here is derived from an EMBL/GenBank/DDBJ whole genome shotgun (WGS) entry which is preliminary data.</text>
</comment>
<dbReference type="Proteomes" id="UP000703893">
    <property type="component" value="Unassembled WGS sequence"/>
</dbReference>
<proteinExistence type="predicted"/>
<gene>
    <name evidence="1" type="ORF">FJZ00_08100</name>
</gene>
<sequence length="118" mass="12997">MYLKPAARAVIKVGRGIERSVEMSIGRHNAAVKGTRGVLRLAGDSLGGRVFIRHSSRIVRKLDPVAKSADRLLISVHLGNPITAKISAFTGKFRENPKVIHDYLRSVANLVMPIFERV</sequence>
<protein>
    <submittedName>
        <fullName evidence="1">Uncharacterized protein</fullName>
    </submittedName>
</protein>
<dbReference type="AlphaFoldDB" id="A0A937X7M8"/>
<evidence type="ECO:0000313" key="2">
    <source>
        <dbReference type="Proteomes" id="UP000703893"/>
    </source>
</evidence>
<evidence type="ECO:0000313" key="1">
    <source>
        <dbReference type="EMBL" id="MBM3275101.1"/>
    </source>
</evidence>